<dbReference type="Proteomes" id="UP000568106">
    <property type="component" value="Unassembled WGS sequence"/>
</dbReference>
<dbReference type="EMBL" id="JACHDY010000009">
    <property type="protein sequence ID" value="MBB5319477.1"/>
    <property type="molecule type" value="Genomic_DNA"/>
</dbReference>
<organism evidence="2 3">
    <name type="scientific">Tunturiibacter empetritectus</name>
    <dbReference type="NCBI Taxonomy" id="3069691"/>
    <lineage>
        <taxon>Bacteria</taxon>
        <taxon>Pseudomonadati</taxon>
        <taxon>Acidobacteriota</taxon>
        <taxon>Terriglobia</taxon>
        <taxon>Terriglobales</taxon>
        <taxon>Acidobacteriaceae</taxon>
        <taxon>Tunturiibacter</taxon>
    </lineage>
</organism>
<evidence type="ECO:0000313" key="2">
    <source>
        <dbReference type="EMBL" id="MBB5319477.1"/>
    </source>
</evidence>
<gene>
    <name evidence="2" type="ORF">HDF09_004186</name>
</gene>
<evidence type="ECO:0000259" key="1">
    <source>
        <dbReference type="SMART" id="SM00974"/>
    </source>
</evidence>
<sequence>MKNAQELEGNDLLDALEIEVEEPLIGGYTPRQERLIAGFEDVLSFRETNGTGPEHGVHRDIFERIYAVRLDQLRKQPEDDLALLRPLDRFDLLTVPNPSAARAVDTLSPEELLEALAQDDPGDIGTLVHVQSVEGRREAAEYVADRVKCEDFDLYRSLFQAAEADLAAGRRSAKRFEKEVSIEVGDFFILSGQMVYVAAVGESFRAPNGGPNARLKAIYSNGTESNLLLWSLQRALYRDENGRRLTNPSQGPLFGDRLEDGDVASATIYVLRSLSKDPKIVAMRDVLHKIGVTGGRVEDRICNAEKDATYLLAPVEIVATWKLANIRHFKFEQTIHRILASAQLQLHVPDRFGISVEPKEWFVVPLPVINEIMERIQNESITEFVYDSSAGGLRRLDAAR</sequence>
<keyword evidence="3" id="KW-1185">Reference proteome</keyword>
<feature type="domain" description="Bacteriophage T5 Orf172 DNA-binding" evidence="1">
    <location>
        <begin position="282"/>
        <end position="376"/>
    </location>
</feature>
<evidence type="ECO:0000313" key="3">
    <source>
        <dbReference type="Proteomes" id="UP000568106"/>
    </source>
</evidence>
<name>A0A7W8ILT4_9BACT</name>
<comment type="caution">
    <text evidence="2">The sequence shown here is derived from an EMBL/GenBank/DDBJ whole genome shotgun (WGS) entry which is preliminary data.</text>
</comment>
<protein>
    <recommendedName>
        <fullName evidence="1">Bacteriophage T5 Orf172 DNA-binding domain-containing protein</fullName>
    </recommendedName>
</protein>
<dbReference type="InterPro" id="IPR018306">
    <property type="entry name" value="Phage_T5_Orf172_DNA-bd"/>
</dbReference>
<proteinExistence type="predicted"/>
<dbReference type="AlphaFoldDB" id="A0A7W8ILT4"/>
<dbReference type="SMART" id="SM00974">
    <property type="entry name" value="T5orf172"/>
    <property type="match status" value="1"/>
</dbReference>
<dbReference type="Pfam" id="PF13455">
    <property type="entry name" value="MUG113"/>
    <property type="match status" value="1"/>
</dbReference>
<reference evidence="2" key="1">
    <citation type="submission" date="2020-08" db="EMBL/GenBank/DDBJ databases">
        <title>Genomic Encyclopedia of Type Strains, Phase IV (KMG-V): Genome sequencing to study the core and pangenomes of soil and plant-associated prokaryotes.</title>
        <authorList>
            <person name="Whitman W."/>
        </authorList>
    </citation>
    <scope>NUCLEOTIDE SEQUENCE [LARGE SCALE GENOMIC DNA]</scope>
    <source>
        <strain evidence="2">M8UP27</strain>
    </source>
</reference>
<accession>A0A7W8ILT4</accession>